<dbReference type="GO" id="GO:0080008">
    <property type="term" value="C:Cul4-RING E3 ubiquitin ligase complex"/>
    <property type="evidence" value="ECO:0007669"/>
    <property type="project" value="TreeGrafter"/>
</dbReference>
<dbReference type="GO" id="GO:0032436">
    <property type="term" value="P:positive regulation of proteasomal ubiquitin-dependent protein catabolic process"/>
    <property type="evidence" value="ECO:0007669"/>
    <property type="project" value="TreeGrafter"/>
</dbReference>
<dbReference type="EMBL" id="GIIL01001242">
    <property type="protein sequence ID" value="NOV44968.1"/>
    <property type="molecule type" value="Transcribed_RNA"/>
</dbReference>
<keyword evidence="6" id="KW-0436">Ligase</keyword>
<dbReference type="AlphaFoldDB" id="A0A6M2DIX7"/>
<sequence>MPVSDLLKDLPSFNVNNFTLYNIEATNKTTIKKPSVYIATTETAPSKQIVSDKTNILLRYLHLQWKKKNINRKRELAEPPNDDQRKRPRLDDINAINGTNGTNI</sequence>
<dbReference type="PANTHER" id="PTHR31879">
    <property type="entry name" value="DET1- AND DDB1-ASSOCIATED PROTEIN 1"/>
    <property type="match status" value="1"/>
</dbReference>
<evidence type="ECO:0000256" key="1">
    <source>
        <dbReference type="ARBA" id="ARBA00008042"/>
    </source>
</evidence>
<dbReference type="InterPro" id="IPR033575">
    <property type="entry name" value="DDA1-like"/>
</dbReference>
<evidence type="ECO:0000256" key="2">
    <source>
        <dbReference type="ARBA" id="ARBA00018256"/>
    </source>
</evidence>
<evidence type="ECO:0000256" key="4">
    <source>
        <dbReference type="SAM" id="MobiDB-lite"/>
    </source>
</evidence>
<comment type="function">
    <text evidence="3">Functions as a component of numerous distinct DCX (DDB1-CUL4-X-box) E3 ubiquitin-protein ligase complexes which mediate the ubiquitination and subsequent proteasomal degradation of target proteins. In the DCX complexes, acts as a scaffolding subunit required to stabilize the complex.</text>
</comment>
<protein>
    <recommendedName>
        <fullName evidence="2">DET1- and DDB1-associated protein 1</fullName>
    </recommendedName>
</protein>
<accession>A0A6M2DIX7</accession>
<feature type="region of interest" description="Disordered" evidence="4">
    <location>
        <begin position="72"/>
        <end position="104"/>
    </location>
</feature>
<evidence type="ECO:0000259" key="5">
    <source>
        <dbReference type="Pfam" id="PF10172"/>
    </source>
</evidence>
<evidence type="ECO:0000256" key="3">
    <source>
        <dbReference type="ARBA" id="ARBA00045586"/>
    </source>
</evidence>
<feature type="compositionally biased region" description="Basic and acidic residues" evidence="4">
    <location>
        <begin position="72"/>
        <end position="92"/>
    </location>
</feature>
<reference evidence="6" key="1">
    <citation type="submission" date="2020-03" db="EMBL/GenBank/DDBJ databases">
        <title>Transcriptomic Profiling of the Digestive Tract of the Rat Flea, Xenopsylla cheopis, Following Blood Feeding and Infection with Yersinia pestis.</title>
        <authorList>
            <person name="Bland D.M."/>
            <person name="Martens C.A."/>
            <person name="Virtaneva K."/>
            <person name="Kanakabandi K."/>
            <person name="Long D."/>
            <person name="Rosenke R."/>
            <person name="Saturday G.A."/>
            <person name="Hoyt F.H."/>
            <person name="Bruno D.P."/>
            <person name="Ribeiro J.M.C."/>
            <person name="Hinnebusch J."/>
        </authorList>
    </citation>
    <scope>NUCLEOTIDE SEQUENCE</scope>
</reference>
<name>A0A6M2DIX7_XENCH</name>
<dbReference type="Pfam" id="PF10172">
    <property type="entry name" value="DDA1"/>
    <property type="match status" value="1"/>
</dbReference>
<dbReference type="InterPro" id="IPR018276">
    <property type="entry name" value="DDA1_dom"/>
</dbReference>
<dbReference type="GO" id="GO:0016874">
    <property type="term" value="F:ligase activity"/>
    <property type="evidence" value="ECO:0007669"/>
    <property type="project" value="UniProtKB-KW"/>
</dbReference>
<dbReference type="PANTHER" id="PTHR31879:SF2">
    <property type="entry name" value="DET1- AND DDB1-ASSOCIATED PROTEIN 1"/>
    <property type="match status" value="1"/>
</dbReference>
<proteinExistence type="inferred from homology"/>
<organism evidence="6">
    <name type="scientific">Xenopsylla cheopis</name>
    <name type="common">Oriental rat flea</name>
    <name type="synonym">Pulex cheopis</name>
    <dbReference type="NCBI Taxonomy" id="163159"/>
    <lineage>
        <taxon>Eukaryota</taxon>
        <taxon>Metazoa</taxon>
        <taxon>Ecdysozoa</taxon>
        <taxon>Arthropoda</taxon>
        <taxon>Hexapoda</taxon>
        <taxon>Insecta</taxon>
        <taxon>Pterygota</taxon>
        <taxon>Neoptera</taxon>
        <taxon>Endopterygota</taxon>
        <taxon>Siphonaptera</taxon>
        <taxon>Pulicidae</taxon>
        <taxon>Xenopsyllinae</taxon>
        <taxon>Xenopsylla</taxon>
    </lineage>
</organism>
<feature type="compositionally biased region" description="Low complexity" evidence="4">
    <location>
        <begin position="93"/>
        <end position="104"/>
    </location>
</feature>
<comment type="similarity">
    <text evidence="1">Belongs to the DDA1 family.</text>
</comment>
<feature type="domain" description="DET1- and DDB1-associated protein 1" evidence="5">
    <location>
        <begin position="5"/>
        <end position="67"/>
    </location>
</feature>
<evidence type="ECO:0000313" key="6">
    <source>
        <dbReference type="EMBL" id="NOV44968.1"/>
    </source>
</evidence>